<accession>A0A654FMC2</accession>
<dbReference type="ExpressionAtlas" id="A0A654FMC2">
    <property type="expression patterns" value="baseline and differential"/>
</dbReference>
<keyword evidence="1" id="KW-1133">Transmembrane helix</keyword>
<feature type="transmembrane region" description="Helical" evidence="1">
    <location>
        <begin position="101"/>
        <end position="121"/>
    </location>
</feature>
<proteinExistence type="predicted"/>
<sequence length="123" mass="13622">MDSSLHPFIIFGSEIHPPDSEQILSYRLYYFLVFIYVDRGTTIFGSKGNFGFHGDCNRGSIQKENLMHGCIAPRRPSTIFCSGLTRVSFSSYRLCGGFPGLGWAPLLFDSIGISGFVMLLVGI</sequence>
<reference evidence="2 3" key="1">
    <citation type="submission" date="2019-11" db="EMBL/GenBank/DDBJ databases">
        <authorList>
            <person name="Jiao W.-B."/>
            <person name="Schneeberger K."/>
        </authorList>
    </citation>
    <scope>NUCLEOTIDE SEQUENCE [LARGE SCALE GENOMIC DNA]</scope>
    <source>
        <strain evidence="3">cv. An-1</strain>
    </source>
</reference>
<keyword evidence="1" id="KW-0472">Membrane</keyword>
<organism evidence="2 3">
    <name type="scientific">Arabidopsis thaliana</name>
    <name type="common">Mouse-ear cress</name>
    <dbReference type="NCBI Taxonomy" id="3702"/>
    <lineage>
        <taxon>Eukaryota</taxon>
        <taxon>Viridiplantae</taxon>
        <taxon>Streptophyta</taxon>
        <taxon>Embryophyta</taxon>
        <taxon>Tracheophyta</taxon>
        <taxon>Spermatophyta</taxon>
        <taxon>Magnoliopsida</taxon>
        <taxon>eudicotyledons</taxon>
        <taxon>Gunneridae</taxon>
        <taxon>Pentapetalae</taxon>
        <taxon>rosids</taxon>
        <taxon>malvids</taxon>
        <taxon>Brassicales</taxon>
        <taxon>Brassicaceae</taxon>
        <taxon>Camelineae</taxon>
        <taxon>Arabidopsis</taxon>
    </lineage>
</organism>
<evidence type="ECO:0008006" key="4">
    <source>
        <dbReference type="Google" id="ProtNLM"/>
    </source>
</evidence>
<dbReference type="EMBL" id="CACRSJ010000109">
    <property type="protein sequence ID" value="VYS62010.1"/>
    <property type="molecule type" value="Genomic_DNA"/>
</dbReference>
<dbReference type="Proteomes" id="UP000426265">
    <property type="component" value="Unassembled WGS sequence"/>
</dbReference>
<dbReference type="AlphaFoldDB" id="A0A654FMC2"/>
<name>A0A654FMC2_ARATH</name>
<evidence type="ECO:0000313" key="2">
    <source>
        <dbReference type="EMBL" id="VYS62010.1"/>
    </source>
</evidence>
<keyword evidence="1" id="KW-0812">Transmembrane</keyword>
<gene>
    <name evidence="2" type="ORF">AN1_LOCUS17439</name>
</gene>
<evidence type="ECO:0000313" key="3">
    <source>
        <dbReference type="Proteomes" id="UP000426265"/>
    </source>
</evidence>
<protein>
    <recommendedName>
        <fullName evidence="4">Transmembrane protein</fullName>
    </recommendedName>
</protein>
<evidence type="ECO:0000256" key="1">
    <source>
        <dbReference type="SAM" id="Phobius"/>
    </source>
</evidence>